<dbReference type="Pfam" id="PF00440">
    <property type="entry name" value="TetR_N"/>
    <property type="match status" value="1"/>
</dbReference>
<dbReference type="GO" id="GO:0003700">
    <property type="term" value="F:DNA-binding transcription factor activity"/>
    <property type="evidence" value="ECO:0007669"/>
    <property type="project" value="TreeGrafter"/>
</dbReference>
<evidence type="ECO:0000256" key="2">
    <source>
        <dbReference type="ARBA" id="ARBA00023125"/>
    </source>
</evidence>
<dbReference type="InterPro" id="IPR001647">
    <property type="entry name" value="HTH_TetR"/>
</dbReference>
<dbReference type="AlphaFoldDB" id="A0A5P2AMB9"/>
<reference evidence="6 7" key="1">
    <citation type="submission" date="2018-05" db="EMBL/GenBank/DDBJ databases">
        <title>Streptomyces venezuelae.</title>
        <authorList>
            <person name="Kim W."/>
            <person name="Lee N."/>
            <person name="Cho B.-K."/>
        </authorList>
    </citation>
    <scope>NUCLEOTIDE SEQUENCE [LARGE SCALE GENOMIC DNA]</scope>
    <source>
        <strain evidence="6 7">ATCC 15068</strain>
    </source>
</reference>
<dbReference type="InterPro" id="IPR036271">
    <property type="entry name" value="Tet_transcr_reg_TetR-rel_C_sf"/>
</dbReference>
<dbReference type="InterPro" id="IPR047923">
    <property type="entry name" value="ArpA-like"/>
</dbReference>
<dbReference type="InterPro" id="IPR050109">
    <property type="entry name" value="HTH-type_TetR-like_transc_reg"/>
</dbReference>
<dbReference type="EMBL" id="CP029194">
    <property type="protein sequence ID" value="QES19353.1"/>
    <property type="molecule type" value="Genomic_DNA"/>
</dbReference>
<evidence type="ECO:0000256" key="4">
    <source>
        <dbReference type="PROSITE-ProRule" id="PRU00335"/>
    </source>
</evidence>
<dbReference type="PROSITE" id="PS01081">
    <property type="entry name" value="HTH_TETR_1"/>
    <property type="match status" value="1"/>
</dbReference>
<dbReference type="NCBIfam" id="NF041196">
    <property type="entry name" value="ScbR_bind_reg"/>
    <property type="match status" value="1"/>
</dbReference>
<dbReference type="PANTHER" id="PTHR30055">
    <property type="entry name" value="HTH-TYPE TRANSCRIPTIONAL REGULATOR RUTR"/>
    <property type="match status" value="1"/>
</dbReference>
<feature type="DNA-binding region" description="H-T-H motif" evidence="4">
    <location>
        <begin position="31"/>
        <end position="50"/>
    </location>
</feature>
<dbReference type="PROSITE" id="PS50977">
    <property type="entry name" value="HTH_TETR_2"/>
    <property type="match status" value="1"/>
</dbReference>
<proteinExistence type="predicted"/>
<dbReference type="SUPFAM" id="SSF46689">
    <property type="entry name" value="Homeodomain-like"/>
    <property type="match status" value="1"/>
</dbReference>
<dbReference type="Proteomes" id="UP000324106">
    <property type="component" value="Chromosome"/>
</dbReference>
<dbReference type="GO" id="GO:0000976">
    <property type="term" value="F:transcription cis-regulatory region binding"/>
    <property type="evidence" value="ECO:0007669"/>
    <property type="project" value="TreeGrafter"/>
</dbReference>
<keyword evidence="1" id="KW-0805">Transcription regulation</keyword>
<evidence type="ECO:0000259" key="5">
    <source>
        <dbReference type="PROSITE" id="PS50977"/>
    </source>
</evidence>
<dbReference type="SUPFAM" id="SSF48498">
    <property type="entry name" value="Tetracyclin repressor-like, C-terminal domain"/>
    <property type="match status" value="1"/>
</dbReference>
<evidence type="ECO:0000313" key="6">
    <source>
        <dbReference type="EMBL" id="QES19353.1"/>
    </source>
</evidence>
<dbReference type="InterPro" id="IPR023772">
    <property type="entry name" value="DNA-bd_HTH_TetR-type_CS"/>
</dbReference>
<keyword evidence="2 4" id="KW-0238">DNA-binding</keyword>
<evidence type="ECO:0000313" key="7">
    <source>
        <dbReference type="Proteomes" id="UP000324106"/>
    </source>
</evidence>
<dbReference type="InterPro" id="IPR009057">
    <property type="entry name" value="Homeodomain-like_sf"/>
</dbReference>
<protein>
    <submittedName>
        <fullName evidence="6">TetR/AcrR family transcriptional regulator</fullName>
    </submittedName>
</protein>
<evidence type="ECO:0000256" key="1">
    <source>
        <dbReference type="ARBA" id="ARBA00023015"/>
    </source>
</evidence>
<dbReference type="PRINTS" id="PR00455">
    <property type="entry name" value="HTHTETR"/>
</dbReference>
<feature type="domain" description="HTH tetR-type" evidence="5">
    <location>
        <begin position="8"/>
        <end position="68"/>
    </location>
</feature>
<dbReference type="OrthoDB" id="3237195at2"/>
<name>A0A5P2AMB9_STRVZ</name>
<dbReference type="Gene3D" id="1.10.357.10">
    <property type="entry name" value="Tetracycline Repressor, domain 2"/>
    <property type="match status" value="1"/>
</dbReference>
<gene>
    <name evidence="6" type="ORF">DEJ46_09830</name>
</gene>
<dbReference type="PANTHER" id="PTHR30055:SF234">
    <property type="entry name" value="HTH-TYPE TRANSCRIPTIONAL REGULATOR BETI"/>
    <property type="match status" value="1"/>
</dbReference>
<sequence>MVRQERAVRTRQAVLVAAAEVFDQVGYDAASISDILTQSGVTKGALYFHFPSKKDLAQGVLDAQVDALPAVPERELKLQQSMDEAMLLAHLLRKETGDPIVSGSVRLTVDQGSSKDGLDRRVPMQRWIDHTQGLFEAAKQAGEILPHIDVEAITKLAVGAFTGVQVLSNIMTEREDMPERVVDLYQNLMAAIAAPAVLARLQFDVGRGAEVFEEVVRLRDEKAELASP</sequence>
<organism evidence="6 7">
    <name type="scientific">Streptomyces venezuelae</name>
    <dbReference type="NCBI Taxonomy" id="54571"/>
    <lineage>
        <taxon>Bacteria</taxon>
        <taxon>Bacillati</taxon>
        <taxon>Actinomycetota</taxon>
        <taxon>Actinomycetes</taxon>
        <taxon>Kitasatosporales</taxon>
        <taxon>Streptomycetaceae</taxon>
        <taxon>Streptomyces</taxon>
    </lineage>
</organism>
<keyword evidence="3" id="KW-0804">Transcription</keyword>
<accession>A0A5P2AMB9</accession>
<evidence type="ECO:0000256" key="3">
    <source>
        <dbReference type="ARBA" id="ARBA00023163"/>
    </source>
</evidence>